<evidence type="ECO:0000256" key="5">
    <source>
        <dbReference type="SAM" id="MobiDB-lite"/>
    </source>
</evidence>
<dbReference type="PANTHER" id="PTHR12993:SF26">
    <property type="entry name" value="1D-MYO-INOSITOL 2-ACETAMIDO-2-DEOXY-ALPHA-D-GLUCOPYRANOSIDE DEACETYLASE"/>
    <property type="match status" value="1"/>
</dbReference>
<feature type="binding site" evidence="4">
    <location>
        <position position="15"/>
    </location>
    <ligand>
        <name>Zn(2+)</name>
        <dbReference type="ChEBI" id="CHEBI:29105"/>
    </ligand>
</feature>
<evidence type="ECO:0000256" key="2">
    <source>
        <dbReference type="ARBA" id="ARBA00022801"/>
    </source>
</evidence>
<reference evidence="6 7" key="1">
    <citation type="submission" date="2018-06" db="EMBL/GenBank/DDBJ databases">
        <authorList>
            <consortium name="Pathogen Informatics"/>
            <person name="Doyle S."/>
        </authorList>
    </citation>
    <scope>NUCLEOTIDE SEQUENCE [LARGE SCALE GENOMIC DNA]</scope>
    <source>
        <strain evidence="6 7">NCTC1934</strain>
    </source>
</reference>
<feature type="compositionally biased region" description="Basic and acidic residues" evidence="5">
    <location>
        <begin position="277"/>
        <end position="290"/>
    </location>
</feature>
<keyword evidence="1 4" id="KW-0479">Metal-binding</keyword>
<comment type="function">
    <text evidence="4">Catalyzes the deacetylation of 1D-myo-inositol 2-acetamido-2-deoxy-alpha-D-glucopyranoside (GlcNAc-Ins) in the mycothiol biosynthesis pathway.</text>
</comment>
<dbReference type="EMBL" id="UGRY01000002">
    <property type="protein sequence ID" value="SUA73148.1"/>
    <property type="molecule type" value="Genomic_DNA"/>
</dbReference>
<feature type="binding site" evidence="4">
    <location>
        <position position="18"/>
    </location>
    <ligand>
        <name>Zn(2+)</name>
        <dbReference type="ChEBI" id="CHEBI:29105"/>
    </ligand>
</feature>
<dbReference type="InterPro" id="IPR017810">
    <property type="entry name" value="Mycothiol_biosynthesis_MshB"/>
</dbReference>
<keyword evidence="3 4" id="KW-0862">Zinc</keyword>
<protein>
    <recommendedName>
        <fullName evidence="4">1D-myo-inositol 2-acetamido-2-deoxy-alpha-D-glucopyranoside deacetylase</fullName>
        <shortName evidence="4">GlcNAc-Ins deacetylase</shortName>
        <ecNumber evidence="4">3.5.1.103</ecNumber>
    </recommendedName>
    <alternativeName>
        <fullName evidence="4">N-acetyl-1-D-myo-inositol-2-amino-2-deoxy-alpha-D-glucopyranoside deacetylase</fullName>
    </alternativeName>
</protein>
<gene>
    <name evidence="6" type="primary">mshB_1</name>
    <name evidence="4" type="synonym">mshB</name>
    <name evidence="6" type="ORF">NCTC1934_00584</name>
</gene>
<comment type="cofactor">
    <cofactor evidence="4">
        <name>Zn(2+)</name>
        <dbReference type="ChEBI" id="CHEBI:29105"/>
    </cofactor>
    <text evidence="4">Binds 1 zinc ion per subunit.</text>
</comment>
<dbReference type="Gene3D" id="3.40.50.10320">
    <property type="entry name" value="LmbE-like"/>
    <property type="match status" value="1"/>
</dbReference>
<dbReference type="HAMAP" id="MF_01696">
    <property type="entry name" value="MshB"/>
    <property type="match status" value="1"/>
</dbReference>
<dbReference type="Pfam" id="PF02585">
    <property type="entry name" value="PIG-L"/>
    <property type="match status" value="1"/>
</dbReference>
<dbReference type="GO" id="GO:0035595">
    <property type="term" value="F:N-acetylglucosaminylinositol deacetylase activity"/>
    <property type="evidence" value="ECO:0007669"/>
    <property type="project" value="UniProtKB-EC"/>
</dbReference>
<evidence type="ECO:0000313" key="6">
    <source>
        <dbReference type="EMBL" id="SUA73148.1"/>
    </source>
</evidence>
<keyword evidence="7" id="KW-1185">Reference proteome</keyword>
<proteinExistence type="inferred from homology"/>
<dbReference type="AlphaFoldDB" id="A0A378Y8H7"/>
<sequence length="307" mass="32869">MSGYATGGLLLVHAHPDDESITTGGTIAHYRRLGVPVTVVTCTLGEEGEVIGERWARLIADQADQLGGYRISELARALAELDAGPPHFLGGAGRWRDSGMAGTPAARHPRAFVNSGAEAVEALVAVLLELRPRVVVGYDPRGGYGHPDHIRAHEITMAAVDAVAGRGWDVPKTYWTVTDAEVLRMHTEALKRRTVDQLPGALPSGWRLPHDGELACVPGESVTTTVDVAHVLSAKRAALRAHATQVTVAPSGREFALSNDIAQPVLPEEHYILVRGRRGDSGPDGREHDLFAGLPDMLDPRPSRMGD</sequence>
<dbReference type="SUPFAM" id="SSF102588">
    <property type="entry name" value="LmbE-like"/>
    <property type="match status" value="1"/>
</dbReference>
<dbReference type="InterPro" id="IPR024078">
    <property type="entry name" value="LmbE-like_dom_sf"/>
</dbReference>
<comment type="similarity">
    <text evidence="4">Belongs to the MshB deacetylase family.</text>
</comment>
<comment type="catalytic activity">
    <reaction evidence="4">
        <text>1D-myo-inositol 2-acetamido-2-deoxy-alpha-D-glucopyranoside + H2O = 1D-myo-inositol 2-amino-2-deoxy-alpha-D-glucopyranoside + acetate</text>
        <dbReference type="Rhea" id="RHEA:26180"/>
        <dbReference type="ChEBI" id="CHEBI:15377"/>
        <dbReference type="ChEBI" id="CHEBI:30089"/>
        <dbReference type="ChEBI" id="CHEBI:52442"/>
        <dbReference type="ChEBI" id="CHEBI:58886"/>
        <dbReference type="EC" id="3.5.1.103"/>
    </reaction>
</comment>
<evidence type="ECO:0000256" key="4">
    <source>
        <dbReference type="HAMAP-Rule" id="MF_01696"/>
    </source>
</evidence>
<organism evidence="6 7">
    <name type="scientific">Nocardia otitidiscaviarum</name>
    <dbReference type="NCBI Taxonomy" id="1823"/>
    <lineage>
        <taxon>Bacteria</taxon>
        <taxon>Bacillati</taxon>
        <taxon>Actinomycetota</taxon>
        <taxon>Actinomycetes</taxon>
        <taxon>Mycobacteriales</taxon>
        <taxon>Nocardiaceae</taxon>
        <taxon>Nocardia</taxon>
    </lineage>
</organism>
<name>A0A378Y8H7_9NOCA</name>
<evidence type="ECO:0000256" key="3">
    <source>
        <dbReference type="ARBA" id="ARBA00022833"/>
    </source>
</evidence>
<feature type="binding site" evidence="4">
    <location>
        <position position="149"/>
    </location>
    <ligand>
        <name>Zn(2+)</name>
        <dbReference type="ChEBI" id="CHEBI:29105"/>
    </ligand>
</feature>
<dbReference type="Proteomes" id="UP000255467">
    <property type="component" value="Unassembled WGS sequence"/>
</dbReference>
<evidence type="ECO:0000313" key="7">
    <source>
        <dbReference type="Proteomes" id="UP000255467"/>
    </source>
</evidence>
<dbReference type="GO" id="GO:0010125">
    <property type="term" value="P:mycothiol biosynthetic process"/>
    <property type="evidence" value="ECO:0007669"/>
    <property type="project" value="UniProtKB-UniRule"/>
</dbReference>
<dbReference type="PANTHER" id="PTHR12993">
    <property type="entry name" value="N-ACETYLGLUCOSAMINYL-PHOSPHATIDYLINOSITOL DE-N-ACETYLASE-RELATED"/>
    <property type="match status" value="1"/>
</dbReference>
<accession>A0A378Y8H7</accession>
<feature type="compositionally biased region" description="Basic and acidic residues" evidence="5">
    <location>
        <begin position="298"/>
        <end position="307"/>
    </location>
</feature>
<dbReference type="GO" id="GO:0008270">
    <property type="term" value="F:zinc ion binding"/>
    <property type="evidence" value="ECO:0007669"/>
    <property type="project" value="UniProtKB-UniRule"/>
</dbReference>
<feature type="region of interest" description="Disordered" evidence="5">
    <location>
        <begin position="277"/>
        <end position="307"/>
    </location>
</feature>
<dbReference type="RefSeq" id="WP_051037665.1">
    <property type="nucleotide sequence ID" value="NZ_UGRY01000002.1"/>
</dbReference>
<dbReference type="EC" id="3.5.1.103" evidence="4"/>
<dbReference type="OrthoDB" id="158614at2"/>
<evidence type="ECO:0000256" key="1">
    <source>
        <dbReference type="ARBA" id="ARBA00022723"/>
    </source>
</evidence>
<dbReference type="STRING" id="1406858.GCA_000710895_01391"/>
<dbReference type="InterPro" id="IPR003737">
    <property type="entry name" value="GlcNAc_PI_deacetylase-related"/>
</dbReference>
<keyword evidence="2 4" id="KW-0378">Hydrolase</keyword>
<dbReference type="NCBIfam" id="TIGR03445">
    <property type="entry name" value="mycothiol_MshB"/>
    <property type="match status" value="1"/>
</dbReference>